<evidence type="ECO:0000313" key="4">
    <source>
        <dbReference type="Proteomes" id="UP000315440"/>
    </source>
</evidence>
<reference evidence="3 4" key="1">
    <citation type="submission" date="2019-02" db="EMBL/GenBank/DDBJ databases">
        <title>Deep-cultivation of Planctomycetes and their phenomic and genomic characterization uncovers novel biology.</title>
        <authorList>
            <person name="Wiegand S."/>
            <person name="Jogler M."/>
            <person name="Boedeker C."/>
            <person name="Pinto D."/>
            <person name="Vollmers J."/>
            <person name="Rivas-Marin E."/>
            <person name="Kohn T."/>
            <person name="Peeters S.H."/>
            <person name="Heuer A."/>
            <person name="Rast P."/>
            <person name="Oberbeckmann S."/>
            <person name="Bunk B."/>
            <person name="Jeske O."/>
            <person name="Meyerdierks A."/>
            <person name="Storesund J.E."/>
            <person name="Kallscheuer N."/>
            <person name="Luecker S."/>
            <person name="Lage O.M."/>
            <person name="Pohl T."/>
            <person name="Merkel B.J."/>
            <person name="Hornburger P."/>
            <person name="Mueller R.-W."/>
            <person name="Bruemmer F."/>
            <person name="Labrenz M."/>
            <person name="Spormann A.M."/>
            <person name="Op Den Camp H."/>
            <person name="Overmann J."/>
            <person name="Amann R."/>
            <person name="Jetten M.S.M."/>
            <person name="Mascher T."/>
            <person name="Medema M.H."/>
            <person name="Devos D.P."/>
            <person name="Kaster A.-K."/>
            <person name="Ovreas L."/>
            <person name="Rohde M."/>
            <person name="Galperin M.Y."/>
            <person name="Jogler C."/>
        </authorList>
    </citation>
    <scope>NUCLEOTIDE SEQUENCE [LARGE SCALE GENOMIC DNA]</scope>
    <source>
        <strain evidence="3 4">Mal64</strain>
    </source>
</reference>
<gene>
    <name evidence="3" type="ORF">Mal64_11110</name>
</gene>
<dbReference type="SUPFAM" id="SSF48452">
    <property type="entry name" value="TPR-like"/>
    <property type="match status" value="1"/>
</dbReference>
<evidence type="ECO:0000256" key="1">
    <source>
        <dbReference type="SAM" id="MobiDB-lite"/>
    </source>
</evidence>
<name>A0A5C5ZU40_9BACT</name>
<dbReference type="Gene3D" id="1.25.40.10">
    <property type="entry name" value="Tetratricopeptide repeat domain"/>
    <property type="match status" value="1"/>
</dbReference>
<dbReference type="Pfam" id="PF12770">
    <property type="entry name" value="CHAT"/>
    <property type="match status" value="1"/>
</dbReference>
<dbReference type="InterPro" id="IPR024983">
    <property type="entry name" value="CHAT_dom"/>
</dbReference>
<dbReference type="Proteomes" id="UP000315440">
    <property type="component" value="Unassembled WGS sequence"/>
</dbReference>
<feature type="domain" description="CHAT" evidence="2">
    <location>
        <begin position="678"/>
        <end position="836"/>
    </location>
</feature>
<evidence type="ECO:0000313" key="3">
    <source>
        <dbReference type="EMBL" id="TWT90716.1"/>
    </source>
</evidence>
<keyword evidence="4" id="KW-1185">Reference proteome</keyword>
<dbReference type="EMBL" id="SJPQ01000001">
    <property type="protein sequence ID" value="TWT90716.1"/>
    <property type="molecule type" value="Genomic_DNA"/>
</dbReference>
<dbReference type="AlphaFoldDB" id="A0A5C5ZU40"/>
<protein>
    <submittedName>
        <fullName evidence="3">CHAT domain protein</fullName>
    </submittedName>
</protein>
<comment type="caution">
    <text evidence="3">The sequence shown here is derived from an EMBL/GenBank/DDBJ whole genome shotgun (WGS) entry which is preliminary data.</text>
</comment>
<evidence type="ECO:0000259" key="2">
    <source>
        <dbReference type="Pfam" id="PF12770"/>
    </source>
</evidence>
<organism evidence="3 4">
    <name type="scientific">Pseudobythopirellula maris</name>
    <dbReference type="NCBI Taxonomy" id="2527991"/>
    <lineage>
        <taxon>Bacteria</taxon>
        <taxon>Pseudomonadati</taxon>
        <taxon>Planctomycetota</taxon>
        <taxon>Planctomycetia</taxon>
        <taxon>Pirellulales</taxon>
        <taxon>Lacipirellulaceae</taxon>
        <taxon>Pseudobythopirellula</taxon>
    </lineage>
</organism>
<feature type="region of interest" description="Disordered" evidence="1">
    <location>
        <begin position="739"/>
        <end position="761"/>
    </location>
</feature>
<dbReference type="InterPro" id="IPR011990">
    <property type="entry name" value="TPR-like_helical_dom_sf"/>
</dbReference>
<proteinExistence type="predicted"/>
<accession>A0A5C5ZU40</accession>
<sequence length="992" mass="107578">MLLGLSPALARAQGRSSVPPPAHQAAIEQLYRGDYSRAERAFNNLLRGGIKTVQARWIDSICYHAMLGETYYLAGDNPSAMRQFDLALELYLANRTWLTTIEFRQDPRPDQSGPTHIAPWGASTRRPVASRITGGFLASIGRIDNNTQAQQGGVVQAAQFWPIDAVEVVRTTAWAVRRRAQLLGPLAAHDPLHKDVLESYSRGGVGPRGHWSQAWVELQWGVALAGSGRDDDALPHLQRAVLLGGKFDHALTGLALLAQGEIVMAKGDHAAAAALLGEASIAAYAYDDVSVIDEALRLGYVNHRLSGGGGPFPPLEEAGMWAERQQLDHVAARARVCRADELLAIRDLGVATKTLGRVGTGRNDIAGSPLGAQAARLRAMGRFLTGDTDGGYALLADTLDAQRRFSSRNLQIALTTQRFDTGGLSPRVASLVYPELLADPTPDEWGADPLDAIAVLTTDHRGALDRAIATAIGRRKIDEAIELVELAKRRRFFRSLPLGGRGAAVRRTLGAPPERLTSDERLERQGMRLGHPELAEASTSIRELAEGLRDEKTLFTADGLESDLLKRIKQLGAAVERRESLLPVAALAREQSTLGFPPHAPLEVLRERLADGQVAVVYHALGDEYYGFLLSKDDEHAWRVGTGAELSPELSDLLEAIAGGGQQKTWTYEELGSDAWLEPAERLSQRLLEGSRLDFSQVTSLVVVPDGLVWHAPFELLPVADSQETRLLIDETTVQSAPTLGLSLSDPRRGRQVRRTGVATRGVSREDEVDVAWEAYADRAPSPEPIVSGAPVSPTLLASLVDQLIVAIPSDLMPGSTGDWRPLPLAQSKGGELADWIRMPFGGPERLVLGGVHTAAQSMLKPSRRRGRSANAATRPGDELFFATCGLMASGARTAMLTRWPTEGEFDDELSAQFLLGTDRLPAAEAWRRSVLISRDARLNPRSEPRIDAGDADEELPEARHPFFWAGRLLIDDGGFLDAEDAETEASKAESP</sequence>